<dbReference type="EMBL" id="FRAA01000008">
    <property type="protein sequence ID" value="SHK73100.1"/>
    <property type="molecule type" value="Genomic_DNA"/>
</dbReference>
<evidence type="ECO:0000313" key="4">
    <source>
        <dbReference type="Proteomes" id="UP000184474"/>
    </source>
</evidence>
<dbReference type="Pfam" id="PF13568">
    <property type="entry name" value="OMP_b-brl_2"/>
    <property type="match status" value="1"/>
</dbReference>
<evidence type="ECO:0000313" key="3">
    <source>
        <dbReference type="EMBL" id="SHK73100.1"/>
    </source>
</evidence>
<keyword evidence="1" id="KW-0732">Signal</keyword>
<dbReference type="Proteomes" id="UP000184474">
    <property type="component" value="Unassembled WGS sequence"/>
</dbReference>
<dbReference type="AlphaFoldDB" id="A0A1M6UV37"/>
<sequence length="250" mass="28346">MKIRFIYLIILFLVGVRFGAQAQDERKTYLGVKGGYNTSMVNVYHSFNGYEIDQGLKHGYQAGIVVMNFLRNHIGIQAELNYTQKGYIQRFSENKPELGSTLNSSQLRFVAYPEGAVTQEPDFESTFDYIELPFLFNLHTGKNQFHVFFNAGCYFEYLLKVESSPLPTDTEGVDFHPYDESRDPSYGYGFRGGIGSFYESRLGTFMLEASFSYDLSNYIDPVTYSSGEPTLSNHMMLGVTLGYLVSFGAL</sequence>
<feature type="chain" id="PRO_5012793850" evidence="1">
    <location>
        <begin position="23"/>
        <end position="250"/>
    </location>
</feature>
<name>A0A1M6UV37_REIAG</name>
<accession>A0A1M6UV37</accession>
<gene>
    <name evidence="3" type="ORF">SAMN04488028_1088</name>
</gene>
<feature type="domain" description="Outer membrane protein beta-barrel" evidence="2">
    <location>
        <begin position="21"/>
        <end position="219"/>
    </location>
</feature>
<organism evidence="3 4">
    <name type="scientific">Reichenbachiella agariperforans</name>
    <dbReference type="NCBI Taxonomy" id="156994"/>
    <lineage>
        <taxon>Bacteria</taxon>
        <taxon>Pseudomonadati</taxon>
        <taxon>Bacteroidota</taxon>
        <taxon>Cytophagia</taxon>
        <taxon>Cytophagales</taxon>
        <taxon>Reichenbachiellaceae</taxon>
        <taxon>Reichenbachiella</taxon>
    </lineage>
</organism>
<feature type="signal peptide" evidence="1">
    <location>
        <begin position="1"/>
        <end position="22"/>
    </location>
</feature>
<evidence type="ECO:0000256" key="1">
    <source>
        <dbReference type="SAM" id="SignalP"/>
    </source>
</evidence>
<reference evidence="4" key="1">
    <citation type="submission" date="2016-11" db="EMBL/GenBank/DDBJ databases">
        <authorList>
            <person name="Varghese N."/>
            <person name="Submissions S."/>
        </authorList>
    </citation>
    <scope>NUCLEOTIDE SEQUENCE [LARGE SCALE GENOMIC DNA]</scope>
    <source>
        <strain evidence="4">DSM 26134</strain>
    </source>
</reference>
<protein>
    <submittedName>
        <fullName evidence="3">Outer membrane protein beta-barrel domain-containing protein</fullName>
    </submittedName>
</protein>
<proteinExistence type="predicted"/>
<dbReference type="RefSeq" id="WP_073124519.1">
    <property type="nucleotide sequence ID" value="NZ_FRAA01000008.1"/>
</dbReference>
<dbReference type="InterPro" id="IPR025665">
    <property type="entry name" value="Beta-barrel_OMP_2"/>
</dbReference>
<dbReference type="STRING" id="156994.SAMN04488028_1088"/>
<evidence type="ECO:0000259" key="2">
    <source>
        <dbReference type="Pfam" id="PF13568"/>
    </source>
</evidence>
<keyword evidence="4" id="KW-1185">Reference proteome</keyword>